<sequence>MKCDPALLRLQEELAGVGTMAEGLNQRAREVLEALGRILPFDAGWLAVRDPERRRHIPLATTGAAEPLRRYFESPGADAELEHLGLNSAQRPVLASELPVPLPEICAWGEYLLPAGFGGGVAGALFSSTGRHVGFLSLLAEDPARLSLADRQMVGAVTRVIADDLDRTQEIARIARIVGTAEAGVVVTRGGDALSLPGLPDDRLLAPDSPILAAATHELSAGGPYTAFLAPVAGPDGERLLRVTALDCALPDLDHLSAAVLLSSPGDLRSLTPLDLRVLGHMVAGTTQVPALAAALHVNPRSTTEALRRAQVALDAPDLTAAATRALRTGLRIPPELSRPARTGRR</sequence>
<dbReference type="Proteomes" id="UP000198921">
    <property type="component" value="Unassembled WGS sequence"/>
</dbReference>
<dbReference type="STRING" id="1137993.SAMN05660209_04692"/>
<dbReference type="OrthoDB" id="5187696at2"/>
<protein>
    <recommendedName>
        <fullName evidence="3">GAF domain-containing protein</fullName>
    </recommendedName>
</protein>
<keyword evidence="2" id="KW-1185">Reference proteome</keyword>
<evidence type="ECO:0000313" key="1">
    <source>
        <dbReference type="EMBL" id="SDZ10670.1"/>
    </source>
</evidence>
<dbReference type="AlphaFoldDB" id="A0A1H3QBM7"/>
<dbReference type="SUPFAM" id="SSF55781">
    <property type="entry name" value="GAF domain-like"/>
    <property type="match status" value="1"/>
</dbReference>
<evidence type="ECO:0008006" key="3">
    <source>
        <dbReference type="Google" id="ProtNLM"/>
    </source>
</evidence>
<accession>A0A1H3QBM7</accession>
<name>A0A1H3QBM7_9ACTN</name>
<evidence type="ECO:0000313" key="2">
    <source>
        <dbReference type="Proteomes" id="UP000198921"/>
    </source>
</evidence>
<proteinExistence type="predicted"/>
<gene>
    <name evidence="1" type="ORF">SAMN05660209_04692</name>
</gene>
<dbReference type="RefSeq" id="WP_091161629.1">
    <property type="nucleotide sequence ID" value="NZ_FNOT01000021.1"/>
</dbReference>
<dbReference type="EMBL" id="FNOT01000021">
    <property type="protein sequence ID" value="SDZ10670.1"/>
    <property type="molecule type" value="Genomic_DNA"/>
</dbReference>
<organism evidence="1 2">
    <name type="scientific">Geodermatophilus africanus</name>
    <dbReference type="NCBI Taxonomy" id="1137993"/>
    <lineage>
        <taxon>Bacteria</taxon>
        <taxon>Bacillati</taxon>
        <taxon>Actinomycetota</taxon>
        <taxon>Actinomycetes</taxon>
        <taxon>Geodermatophilales</taxon>
        <taxon>Geodermatophilaceae</taxon>
        <taxon>Geodermatophilus</taxon>
    </lineage>
</organism>
<reference evidence="2" key="1">
    <citation type="submission" date="2016-10" db="EMBL/GenBank/DDBJ databases">
        <authorList>
            <person name="Varghese N."/>
            <person name="Submissions S."/>
        </authorList>
    </citation>
    <scope>NUCLEOTIDE SEQUENCE [LARGE SCALE GENOMIC DNA]</scope>
    <source>
        <strain evidence="2">DSM 45422</strain>
    </source>
</reference>